<sequence length="31" mass="3446">MYVPVPPCTNLFLKQVVLLPLGSFTIKKSDP</sequence>
<keyword evidence="2" id="KW-1185">Reference proteome</keyword>
<dbReference type="EMBL" id="KN422419">
    <property type="protein sequence ID" value="KHG22648.1"/>
    <property type="molecule type" value="Genomic_DNA"/>
</dbReference>
<dbReference type="Proteomes" id="UP000032142">
    <property type="component" value="Unassembled WGS sequence"/>
</dbReference>
<gene>
    <name evidence="1" type="ORF">F383_30059</name>
</gene>
<accession>A0A0B0P7D4</accession>
<evidence type="ECO:0000313" key="2">
    <source>
        <dbReference type="Proteomes" id="UP000032142"/>
    </source>
</evidence>
<proteinExistence type="predicted"/>
<dbReference type="AlphaFoldDB" id="A0A0B0P7D4"/>
<evidence type="ECO:0000313" key="1">
    <source>
        <dbReference type="EMBL" id="KHG22648.1"/>
    </source>
</evidence>
<organism evidence="1 2">
    <name type="scientific">Gossypium arboreum</name>
    <name type="common">Tree cotton</name>
    <name type="synonym">Gossypium nanking</name>
    <dbReference type="NCBI Taxonomy" id="29729"/>
    <lineage>
        <taxon>Eukaryota</taxon>
        <taxon>Viridiplantae</taxon>
        <taxon>Streptophyta</taxon>
        <taxon>Embryophyta</taxon>
        <taxon>Tracheophyta</taxon>
        <taxon>Spermatophyta</taxon>
        <taxon>Magnoliopsida</taxon>
        <taxon>eudicotyledons</taxon>
        <taxon>Gunneridae</taxon>
        <taxon>Pentapetalae</taxon>
        <taxon>rosids</taxon>
        <taxon>malvids</taxon>
        <taxon>Malvales</taxon>
        <taxon>Malvaceae</taxon>
        <taxon>Malvoideae</taxon>
        <taxon>Gossypium</taxon>
    </lineage>
</organism>
<protein>
    <submittedName>
        <fullName evidence="1">Uncharacterized protein</fullName>
    </submittedName>
</protein>
<reference evidence="2" key="1">
    <citation type="submission" date="2014-09" db="EMBL/GenBank/DDBJ databases">
        <authorList>
            <person name="Mudge J."/>
            <person name="Ramaraj T."/>
            <person name="Lindquist I.E."/>
            <person name="Bharti A.K."/>
            <person name="Sundararajan A."/>
            <person name="Cameron C.T."/>
            <person name="Woodward J.E."/>
            <person name="May G.D."/>
            <person name="Brubaker C."/>
            <person name="Broadhvest J."/>
            <person name="Wilkins T.A."/>
        </authorList>
    </citation>
    <scope>NUCLEOTIDE SEQUENCE</scope>
    <source>
        <strain evidence="2">cv. AKA8401</strain>
    </source>
</reference>
<name>A0A0B0P7D4_GOSAR</name>